<gene>
    <name evidence="1" type="ORF">BZL30_4869</name>
</gene>
<organism evidence="1 2">
    <name type="scientific">Mycobacterium kansasii</name>
    <dbReference type="NCBI Taxonomy" id="1768"/>
    <lineage>
        <taxon>Bacteria</taxon>
        <taxon>Bacillati</taxon>
        <taxon>Actinomycetota</taxon>
        <taxon>Actinomycetes</taxon>
        <taxon>Mycobacteriales</taxon>
        <taxon>Mycobacteriaceae</taxon>
        <taxon>Mycobacterium</taxon>
    </lineage>
</organism>
<comment type="caution">
    <text evidence="1">The sequence shown here is derived from an EMBL/GenBank/DDBJ whole genome shotgun (WGS) entry which is preliminary data.</text>
</comment>
<accession>A0A1V3X573</accession>
<evidence type="ECO:0000313" key="2">
    <source>
        <dbReference type="Proteomes" id="UP000189229"/>
    </source>
</evidence>
<reference evidence="1 2" key="1">
    <citation type="submission" date="2017-02" db="EMBL/GenBank/DDBJ databases">
        <title>Complete genome sequences of Mycobacterium kansasii strains isolated from rhesus macaques.</title>
        <authorList>
            <person name="Panda A."/>
            <person name="Nagaraj S."/>
            <person name="Zhao X."/>
            <person name="Tettelin H."/>
            <person name="Detolla L.J."/>
        </authorList>
    </citation>
    <scope>NUCLEOTIDE SEQUENCE [LARGE SCALE GENOMIC DNA]</scope>
    <source>
        <strain evidence="1 2">11-3813</strain>
    </source>
</reference>
<dbReference type="EMBL" id="MVBM01000004">
    <property type="protein sequence ID" value="OOK74258.1"/>
    <property type="molecule type" value="Genomic_DNA"/>
</dbReference>
<proteinExistence type="predicted"/>
<protein>
    <submittedName>
        <fullName evidence="1">Uncharacterized protein</fullName>
    </submittedName>
</protein>
<dbReference type="AlphaFoldDB" id="A0A1V3X573"/>
<name>A0A1V3X573_MYCKA</name>
<dbReference type="Proteomes" id="UP000189229">
    <property type="component" value="Unassembled WGS sequence"/>
</dbReference>
<sequence length="54" mass="6106">MVDRPAISSQWGMPWSPALHRQDRRGSRRLLWATPQSLCCGETSRCMQGMKGST</sequence>
<evidence type="ECO:0000313" key="1">
    <source>
        <dbReference type="EMBL" id="OOK74258.1"/>
    </source>
</evidence>